<comment type="similarity">
    <text evidence="1">Belongs to the eukaryotic/archaeal PrmC-related family.</text>
</comment>
<dbReference type="GO" id="GO:0032259">
    <property type="term" value="P:methylation"/>
    <property type="evidence" value="ECO:0007669"/>
    <property type="project" value="UniProtKB-KW"/>
</dbReference>
<dbReference type="GO" id="GO:0003676">
    <property type="term" value="F:nucleic acid binding"/>
    <property type="evidence" value="ECO:0007669"/>
    <property type="project" value="InterPro"/>
</dbReference>
<keyword evidence="2 5" id="KW-0489">Methyltransferase</keyword>
<reference evidence="5" key="2">
    <citation type="submission" date="2023-06" db="EMBL/GenBank/DDBJ databases">
        <authorList>
            <consortium name="Lawrence Berkeley National Laboratory"/>
            <person name="Haridas S."/>
            <person name="Hensen N."/>
            <person name="Bonometti L."/>
            <person name="Westerberg I."/>
            <person name="Brannstrom I.O."/>
            <person name="Guillou S."/>
            <person name="Cros-Aarteil S."/>
            <person name="Calhoun S."/>
            <person name="Kuo A."/>
            <person name="Mondo S."/>
            <person name="Pangilinan J."/>
            <person name="Riley R."/>
            <person name="Labutti K."/>
            <person name="Andreopoulos B."/>
            <person name="Lipzen A."/>
            <person name="Chen C."/>
            <person name="Yanf M."/>
            <person name="Daum C."/>
            <person name="Ng V."/>
            <person name="Clum A."/>
            <person name="Steindorff A."/>
            <person name="Ohm R."/>
            <person name="Martin F."/>
            <person name="Silar P."/>
            <person name="Natvig D."/>
            <person name="Lalanne C."/>
            <person name="Gautier V."/>
            <person name="Ament-Velasquez S.L."/>
            <person name="Kruys A."/>
            <person name="Hutchinson M.I."/>
            <person name="Powell A.J."/>
            <person name="Barry K."/>
            <person name="Miller A.N."/>
            <person name="Grigoriev I.V."/>
            <person name="Debuchy R."/>
            <person name="Gladieux P."/>
            <person name="Thoren M.H."/>
            <person name="Johannesson H."/>
        </authorList>
    </citation>
    <scope>NUCLEOTIDE SEQUENCE</scope>
    <source>
        <strain evidence="5">CBS 955.72</strain>
    </source>
</reference>
<keyword evidence="3" id="KW-0808">Transferase</keyword>
<evidence type="ECO:0000256" key="1">
    <source>
        <dbReference type="ARBA" id="ARBA00006149"/>
    </source>
</evidence>
<dbReference type="InterPro" id="IPR029063">
    <property type="entry name" value="SAM-dependent_MTases_sf"/>
</dbReference>
<dbReference type="GO" id="GO:0035657">
    <property type="term" value="C:eRF1 methyltransferase complex"/>
    <property type="evidence" value="ECO:0007669"/>
    <property type="project" value="TreeGrafter"/>
</dbReference>
<dbReference type="PANTHER" id="PTHR45875:SF1">
    <property type="entry name" value="METHYLTRANSFERASE N6AMT1"/>
    <property type="match status" value="1"/>
</dbReference>
<dbReference type="AlphaFoldDB" id="A0AAJ0HUP4"/>
<keyword evidence="4" id="KW-0949">S-adenosyl-L-methionine</keyword>
<dbReference type="EMBL" id="JAUIQD010000001">
    <property type="protein sequence ID" value="KAK3363066.1"/>
    <property type="molecule type" value="Genomic_DNA"/>
</dbReference>
<dbReference type="PANTHER" id="PTHR45875">
    <property type="entry name" value="METHYLTRANSFERASE N6AMT1"/>
    <property type="match status" value="1"/>
</dbReference>
<evidence type="ECO:0000313" key="5">
    <source>
        <dbReference type="EMBL" id="KAK3363066.1"/>
    </source>
</evidence>
<dbReference type="SUPFAM" id="SSF53335">
    <property type="entry name" value="S-adenosyl-L-methionine-dependent methyltransferases"/>
    <property type="match status" value="1"/>
</dbReference>
<dbReference type="InterPro" id="IPR002052">
    <property type="entry name" value="DNA_methylase_N6_adenine_CS"/>
</dbReference>
<dbReference type="InterPro" id="IPR052190">
    <property type="entry name" value="Euk-Arch_PrmC-MTase"/>
</dbReference>
<evidence type="ECO:0000256" key="2">
    <source>
        <dbReference type="ARBA" id="ARBA00022603"/>
    </source>
</evidence>
<comment type="caution">
    <text evidence="5">The sequence shown here is derived from an EMBL/GenBank/DDBJ whole genome shotgun (WGS) entry which is preliminary data.</text>
</comment>
<evidence type="ECO:0000256" key="4">
    <source>
        <dbReference type="ARBA" id="ARBA00022691"/>
    </source>
</evidence>
<evidence type="ECO:0000256" key="3">
    <source>
        <dbReference type="ARBA" id="ARBA00022679"/>
    </source>
</evidence>
<evidence type="ECO:0000313" key="6">
    <source>
        <dbReference type="Proteomes" id="UP001275084"/>
    </source>
</evidence>
<dbReference type="Proteomes" id="UP001275084">
    <property type="component" value="Unassembled WGS sequence"/>
</dbReference>
<organism evidence="5 6">
    <name type="scientific">Lasiosphaeria hispida</name>
    <dbReference type="NCBI Taxonomy" id="260671"/>
    <lineage>
        <taxon>Eukaryota</taxon>
        <taxon>Fungi</taxon>
        <taxon>Dikarya</taxon>
        <taxon>Ascomycota</taxon>
        <taxon>Pezizomycotina</taxon>
        <taxon>Sordariomycetes</taxon>
        <taxon>Sordariomycetidae</taxon>
        <taxon>Sordariales</taxon>
        <taxon>Lasiosphaeriaceae</taxon>
        <taxon>Lasiosphaeria</taxon>
    </lineage>
</organism>
<dbReference type="GO" id="GO:0008757">
    <property type="term" value="F:S-adenosylmethionine-dependent methyltransferase activity"/>
    <property type="evidence" value="ECO:0007669"/>
    <property type="project" value="TreeGrafter"/>
</dbReference>
<dbReference type="PROSITE" id="PS00092">
    <property type="entry name" value="N6_MTASE"/>
    <property type="match status" value="1"/>
</dbReference>
<dbReference type="Gene3D" id="3.40.50.150">
    <property type="entry name" value="Vaccinia Virus protein VP39"/>
    <property type="match status" value="1"/>
</dbReference>
<dbReference type="GO" id="GO:0008276">
    <property type="term" value="F:protein methyltransferase activity"/>
    <property type="evidence" value="ECO:0007669"/>
    <property type="project" value="TreeGrafter"/>
</dbReference>
<keyword evidence="6" id="KW-1185">Reference proteome</keyword>
<protein>
    <submittedName>
        <fullName evidence="5">Methyltransferase domain-containing protein</fullName>
    </submittedName>
</protein>
<dbReference type="FunFam" id="3.40.50.150:FF:000274">
    <property type="entry name" value="ERF1 methyltransferase catalytic subunit MTQ2"/>
    <property type="match status" value="1"/>
</dbReference>
<proteinExistence type="inferred from homology"/>
<gene>
    <name evidence="5" type="ORF">B0T25DRAFT_29050</name>
</gene>
<accession>A0AAJ0HUP4</accession>
<sequence length="262" mass="27290">MLPTPDTSHVPYSRVYEPAEDSFLLLDTLSSPSETTFLTSHFAPAATDPHPPAPLILEVGPGSGVVLAFLTAHALALFGSRALLTLGIDANRFACAATATTARKACAEHAATAALFLDAVQGDLATAVRGGAVDVLVFNPPYVPTEELPALLSPAAAAAAAAVMVGEGGWDEDSRLLALSYAGGRDGMETTDRLVAALPGVLSARGVAYILLCAQNKPEDVKERVRGFGASWKAETVGGSGKQAGWERLQIVRVWRARATEL</sequence>
<reference evidence="5" key="1">
    <citation type="journal article" date="2023" name="Mol. Phylogenet. Evol.">
        <title>Genome-scale phylogeny and comparative genomics of the fungal order Sordariales.</title>
        <authorList>
            <person name="Hensen N."/>
            <person name="Bonometti L."/>
            <person name="Westerberg I."/>
            <person name="Brannstrom I.O."/>
            <person name="Guillou S."/>
            <person name="Cros-Aarteil S."/>
            <person name="Calhoun S."/>
            <person name="Haridas S."/>
            <person name="Kuo A."/>
            <person name="Mondo S."/>
            <person name="Pangilinan J."/>
            <person name="Riley R."/>
            <person name="LaButti K."/>
            <person name="Andreopoulos B."/>
            <person name="Lipzen A."/>
            <person name="Chen C."/>
            <person name="Yan M."/>
            <person name="Daum C."/>
            <person name="Ng V."/>
            <person name="Clum A."/>
            <person name="Steindorff A."/>
            <person name="Ohm R.A."/>
            <person name="Martin F."/>
            <person name="Silar P."/>
            <person name="Natvig D.O."/>
            <person name="Lalanne C."/>
            <person name="Gautier V."/>
            <person name="Ament-Velasquez S.L."/>
            <person name="Kruys A."/>
            <person name="Hutchinson M.I."/>
            <person name="Powell A.J."/>
            <person name="Barry K."/>
            <person name="Miller A.N."/>
            <person name="Grigoriev I.V."/>
            <person name="Debuchy R."/>
            <person name="Gladieux P."/>
            <person name="Hiltunen Thoren M."/>
            <person name="Johannesson H."/>
        </authorList>
    </citation>
    <scope>NUCLEOTIDE SEQUENCE</scope>
    <source>
        <strain evidence="5">CBS 955.72</strain>
    </source>
</reference>
<name>A0AAJ0HUP4_9PEZI</name>